<comment type="caution">
    <text evidence="8">The sequence shown here is derived from an EMBL/GenBank/DDBJ whole genome shotgun (WGS) entry which is preliminary data.</text>
</comment>
<evidence type="ECO:0000313" key="8">
    <source>
        <dbReference type="EMBL" id="MBI5171069.1"/>
    </source>
</evidence>
<dbReference type="EMBL" id="JACRIW010000117">
    <property type="protein sequence ID" value="MBI5171069.1"/>
    <property type="molecule type" value="Genomic_DNA"/>
</dbReference>
<feature type="transmembrane region" description="Helical" evidence="7">
    <location>
        <begin position="42"/>
        <end position="63"/>
    </location>
</feature>
<name>A0A933SJM7_UNCEI</name>
<reference evidence="8" key="1">
    <citation type="submission" date="2020-07" db="EMBL/GenBank/DDBJ databases">
        <title>Huge and variable diversity of episymbiotic CPR bacteria and DPANN archaea in groundwater ecosystems.</title>
        <authorList>
            <person name="He C.Y."/>
            <person name="Keren R."/>
            <person name="Whittaker M."/>
            <person name="Farag I.F."/>
            <person name="Doudna J."/>
            <person name="Cate J.H.D."/>
            <person name="Banfield J.F."/>
        </authorList>
    </citation>
    <scope>NUCLEOTIDE SEQUENCE</scope>
    <source>
        <strain evidence="8">NC_groundwater_1813_Pr3_B-0.1um_71_17</strain>
    </source>
</reference>
<protein>
    <submittedName>
        <fullName evidence="8">GlsB/YeaQ/YmgE family stress response membrane protein</fullName>
    </submittedName>
</protein>
<dbReference type="PANTHER" id="PTHR33884">
    <property type="entry name" value="UPF0410 PROTEIN YMGE"/>
    <property type="match status" value="1"/>
</dbReference>
<evidence type="ECO:0000256" key="2">
    <source>
        <dbReference type="ARBA" id="ARBA00011006"/>
    </source>
</evidence>
<dbReference type="InterPro" id="IPR007341">
    <property type="entry name" value="Transgly_assoc"/>
</dbReference>
<feature type="transmembrane region" description="Helical" evidence="7">
    <location>
        <begin position="6"/>
        <end position="30"/>
    </location>
</feature>
<evidence type="ECO:0000256" key="3">
    <source>
        <dbReference type="ARBA" id="ARBA00022475"/>
    </source>
</evidence>
<dbReference type="PANTHER" id="PTHR33884:SF3">
    <property type="entry name" value="UPF0410 PROTEIN YMGE"/>
    <property type="match status" value="1"/>
</dbReference>
<keyword evidence="5 7" id="KW-1133">Transmembrane helix</keyword>
<gene>
    <name evidence="8" type="ORF">HZA61_16405</name>
</gene>
<organism evidence="8 9">
    <name type="scientific">Eiseniibacteriota bacterium</name>
    <dbReference type="NCBI Taxonomy" id="2212470"/>
    <lineage>
        <taxon>Bacteria</taxon>
        <taxon>Candidatus Eiseniibacteriota</taxon>
    </lineage>
</organism>
<keyword evidence="4 7" id="KW-0812">Transmembrane</keyword>
<evidence type="ECO:0000313" key="9">
    <source>
        <dbReference type="Proteomes" id="UP000696931"/>
    </source>
</evidence>
<evidence type="ECO:0000256" key="5">
    <source>
        <dbReference type="ARBA" id="ARBA00022989"/>
    </source>
</evidence>
<comment type="similarity">
    <text evidence="2">Belongs to the UPF0410 family.</text>
</comment>
<keyword evidence="6 7" id="KW-0472">Membrane</keyword>
<dbReference type="GO" id="GO:0005886">
    <property type="term" value="C:plasma membrane"/>
    <property type="evidence" value="ECO:0007669"/>
    <property type="project" value="UniProtKB-SubCell"/>
</dbReference>
<evidence type="ECO:0000256" key="6">
    <source>
        <dbReference type="ARBA" id="ARBA00023136"/>
    </source>
</evidence>
<proteinExistence type="inferred from homology"/>
<evidence type="ECO:0000256" key="1">
    <source>
        <dbReference type="ARBA" id="ARBA00004651"/>
    </source>
</evidence>
<feature type="transmembrane region" description="Helical" evidence="7">
    <location>
        <begin position="69"/>
        <end position="87"/>
    </location>
</feature>
<accession>A0A933SJM7</accession>
<evidence type="ECO:0000256" key="7">
    <source>
        <dbReference type="SAM" id="Phobius"/>
    </source>
</evidence>
<dbReference type="Proteomes" id="UP000696931">
    <property type="component" value="Unassembled WGS sequence"/>
</dbReference>
<dbReference type="Pfam" id="PF04226">
    <property type="entry name" value="Transgly_assoc"/>
    <property type="match status" value="1"/>
</dbReference>
<keyword evidence="3" id="KW-1003">Cell membrane</keyword>
<evidence type="ECO:0000256" key="4">
    <source>
        <dbReference type="ARBA" id="ARBA00022692"/>
    </source>
</evidence>
<dbReference type="AlphaFoldDB" id="A0A933SJM7"/>
<sequence>MTALLALFATFVGGWIVFNLIGAFLVGLVARAVFPGRQNVGWPMTILIGFIGGIVGKLIFALLGWPSGFPMGFVASVLGSCVLLWIWHQRTNAKGDAA</sequence>
<comment type="subcellular location">
    <subcellularLocation>
        <location evidence="1">Cell membrane</location>
        <topology evidence="1">Multi-pass membrane protein</topology>
    </subcellularLocation>
</comment>